<evidence type="ECO:0000256" key="7">
    <source>
        <dbReference type="PIRNR" id="PIRNR001488"/>
    </source>
</evidence>
<evidence type="ECO:0000313" key="11">
    <source>
        <dbReference type="EMBL" id="SBS26915.1"/>
    </source>
</evidence>
<evidence type="ECO:0000256" key="9">
    <source>
        <dbReference type="SAM" id="SignalP"/>
    </source>
</evidence>
<dbReference type="RefSeq" id="WP_067012757.1">
    <property type="nucleotide sequence ID" value="NZ_FLOB01000001.1"/>
</dbReference>
<accession>A0A1A8T707</accession>
<dbReference type="InterPro" id="IPR013766">
    <property type="entry name" value="Thioredoxin_domain"/>
</dbReference>
<keyword evidence="12" id="KW-1185">Reference proteome</keyword>
<evidence type="ECO:0000259" key="10">
    <source>
        <dbReference type="PROSITE" id="PS51352"/>
    </source>
</evidence>
<dbReference type="PIRSF" id="PIRSF001488">
    <property type="entry name" value="Tdi_protein"/>
    <property type="match status" value="1"/>
</dbReference>
<dbReference type="PANTHER" id="PTHR35891:SF2">
    <property type="entry name" value="THIOL:DISULFIDE INTERCHANGE PROTEIN DSBA"/>
    <property type="match status" value="1"/>
</dbReference>
<dbReference type="Proteomes" id="UP000092544">
    <property type="component" value="Unassembled WGS sequence"/>
</dbReference>
<feature type="signal peptide" evidence="9">
    <location>
        <begin position="1"/>
        <end position="20"/>
    </location>
</feature>
<dbReference type="InterPro" id="IPR017937">
    <property type="entry name" value="Thioredoxin_CS"/>
</dbReference>
<dbReference type="InterPro" id="IPR023205">
    <property type="entry name" value="DsbA/DsbL"/>
</dbReference>
<reference evidence="11 12" key="1">
    <citation type="submission" date="2016-06" db="EMBL/GenBank/DDBJ databases">
        <authorList>
            <person name="Kjaerup R.B."/>
            <person name="Dalgaard T.S."/>
            <person name="Juul-Madsen H.R."/>
        </authorList>
    </citation>
    <scope>NUCLEOTIDE SEQUENCE [LARGE SCALE GENOMIC DNA]</scope>
    <source>
        <strain evidence="11 12">CECT 8886</strain>
    </source>
</reference>
<evidence type="ECO:0000313" key="12">
    <source>
        <dbReference type="Proteomes" id="UP000092544"/>
    </source>
</evidence>
<dbReference type="Pfam" id="PF01323">
    <property type="entry name" value="DSBA"/>
    <property type="match status" value="1"/>
</dbReference>
<dbReference type="InterPro" id="IPR050824">
    <property type="entry name" value="Thiol_disulfide_DsbA"/>
</dbReference>
<evidence type="ECO:0000256" key="5">
    <source>
        <dbReference type="ARBA" id="ARBA00023157"/>
    </source>
</evidence>
<dbReference type="PROSITE" id="PS51352">
    <property type="entry name" value="THIOREDOXIN_2"/>
    <property type="match status" value="1"/>
</dbReference>
<evidence type="ECO:0000256" key="6">
    <source>
        <dbReference type="ARBA" id="ARBA00023284"/>
    </source>
</evidence>
<dbReference type="EMBL" id="FLOB01000001">
    <property type="protein sequence ID" value="SBS26915.1"/>
    <property type="molecule type" value="Genomic_DNA"/>
</dbReference>
<protein>
    <recommendedName>
        <fullName evidence="7">Thiol:disulfide interchange protein</fullName>
    </recommendedName>
</protein>
<keyword evidence="3 9" id="KW-0732">Signal</keyword>
<dbReference type="PROSITE" id="PS00194">
    <property type="entry name" value="THIOREDOXIN_1"/>
    <property type="match status" value="1"/>
</dbReference>
<dbReference type="PANTHER" id="PTHR35891">
    <property type="entry name" value="THIOL:DISULFIDE INTERCHANGE PROTEIN DSBA"/>
    <property type="match status" value="1"/>
</dbReference>
<evidence type="ECO:0000256" key="3">
    <source>
        <dbReference type="ARBA" id="ARBA00022729"/>
    </source>
</evidence>
<evidence type="ECO:0000256" key="8">
    <source>
        <dbReference type="PIRSR" id="PIRSR001488-1"/>
    </source>
</evidence>
<keyword evidence="5 7" id="KW-1015">Disulfide bond</keyword>
<gene>
    <name evidence="11" type="primary">dsbA</name>
    <name evidence="11" type="ORF">MSP8886_00743</name>
</gene>
<dbReference type="GO" id="GO:0042597">
    <property type="term" value="C:periplasmic space"/>
    <property type="evidence" value="ECO:0007669"/>
    <property type="project" value="UniProtKB-SubCell"/>
</dbReference>
<feature type="disulfide bond" description="Redox-active" evidence="8">
    <location>
        <begin position="54"/>
        <end position="57"/>
    </location>
</feature>
<dbReference type="CDD" id="cd03019">
    <property type="entry name" value="DsbA_DsbA"/>
    <property type="match status" value="1"/>
</dbReference>
<dbReference type="OrthoDB" id="9784896at2"/>
<evidence type="ECO:0000256" key="1">
    <source>
        <dbReference type="ARBA" id="ARBA00004418"/>
    </source>
</evidence>
<proteinExistence type="inferred from homology"/>
<sequence length="208" mass="23783">MKKLFSALLFCLLFPLTALAQDYSDGHGYTTIANPVPTNDPHKVQVVEVFWFGCPHCFRLEPYTQEWKKTIPNYVDFQYLPAVFGRGWLNHAKAFYVAKLLGIENKLHSDLYNAIHVDHRRLNTEDSLAKFFTHYGVSEAEFKKQFNSFAVQSRLAQADARIRGYGVQGTPTLVVNGKYLVDAETAGGNDNIYKVVNYLIEKEHDKMQ</sequence>
<comment type="subcellular location">
    <subcellularLocation>
        <location evidence="1 7">Periplasm</location>
    </subcellularLocation>
</comment>
<keyword evidence="6" id="KW-0676">Redox-active center</keyword>
<feature type="domain" description="Thioredoxin" evidence="10">
    <location>
        <begin position="8"/>
        <end position="201"/>
    </location>
</feature>
<dbReference type="AlphaFoldDB" id="A0A1A8T707"/>
<dbReference type="STRING" id="1792290.MSP8886_00743"/>
<dbReference type="InterPro" id="IPR036249">
    <property type="entry name" value="Thioredoxin-like_sf"/>
</dbReference>
<evidence type="ECO:0000256" key="4">
    <source>
        <dbReference type="ARBA" id="ARBA00022764"/>
    </source>
</evidence>
<dbReference type="InterPro" id="IPR001853">
    <property type="entry name" value="DSBA-like_thioredoxin_dom"/>
</dbReference>
<name>A0A1A8T707_9GAMM</name>
<comment type="similarity">
    <text evidence="2">Belongs to the thioredoxin family. DsbA subfamily.</text>
</comment>
<dbReference type="GO" id="GO:0015036">
    <property type="term" value="F:disulfide oxidoreductase activity"/>
    <property type="evidence" value="ECO:0007669"/>
    <property type="project" value="UniProtKB-ARBA"/>
</dbReference>
<evidence type="ECO:0000256" key="2">
    <source>
        <dbReference type="ARBA" id="ARBA00005791"/>
    </source>
</evidence>
<keyword evidence="4 7" id="KW-0574">Periplasm</keyword>
<organism evidence="11 12">
    <name type="scientific">Marinomonas spartinae</name>
    <dbReference type="NCBI Taxonomy" id="1792290"/>
    <lineage>
        <taxon>Bacteria</taxon>
        <taxon>Pseudomonadati</taxon>
        <taxon>Pseudomonadota</taxon>
        <taxon>Gammaproteobacteria</taxon>
        <taxon>Oceanospirillales</taxon>
        <taxon>Oceanospirillaceae</taxon>
        <taxon>Marinomonas</taxon>
    </lineage>
</organism>
<dbReference type="Gene3D" id="3.40.30.10">
    <property type="entry name" value="Glutaredoxin"/>
    <property type="match status" value="1"/>
</dbReference>
<dbReference type="SUPFAM" id="SSF52833">
    <property type="entry name" value="Thioredoxin-like"/>
    <property type="match status" value="1"/>
</dbReference>
<feature type="chain" id="PRO_5008378840" description="Thiol:disulfide interchange protein" evidence="9">
    <location>
        <begin position="21"/>
        <end position="208"/>
    </location>
</feature>